<reference evidence="4" key="1">
    <citation type="submission" date="2020-06" db="EMBL/GenBank/DDBJ databases">
        <title>Draft genome of Bugula neritina, a colonial animal packing powerful symbionts and potential medicines.</title>
        <authorList>
            <person name="Rayko M."/>
        </authorList>
    </citation>
    <scope>NUCLEOTIDE SEQUENCE [LARGE SCALE GENOMIC DNA]</scope>
    <source>
        <strain evidence="4">Kwan_BN1</strain>
    </source>
</reference>
<dbReference type="Gene3D" id="1.25.40.20">
    <property type="entry name" value="Ankyrin repeat-containing domain"/>
    <property type="match status" value="1"/>
</dbReference>
<dbReference type="OrthoDB" id="5406014at2759"/>
<dbReference type="AlphaFoldDB" id="A0A7J7J367"/>
<dbReference type="SMART" id="SM00248">
    <property type="entry name" value="ANK"/>
    <property type="match status" value="4"/>
</dbReference>
<evidence type="ECO:0000313" key="5">
    <source>
        <dbReference type="Proteomes" id="UP000593567"/>
    </source>
</evidence>
<dbReference type="Proteomes" id="UP000593567">
    <property type="component" value="Unassembled WGS sequence"/>
</dbReference>
<keyword evidence="1" id="KW-0677">Repeat</keyword>
<dbReference type="EMBL" id="VXIV02003193">
    <property type="protein sequence ID" value="KAF6020096.1"/>
    <property type="molecule type" value="Genomic_DNA"/>
</dbReference>
<dbReference type="PROSITE" id="PS50297">
    <property type="entry name" value="ANK_REP_REGION"/>
    <property type="match status" value="1"/>
</dbReference>
<evidence type="ECO:0000256" key="3">
    <source>
        <dbReference type="PROSITE-ProRule" id="PRU00023"/>
    </source>
</evidence>
<keyword evidence="2 3" id="KW-0040">ANK repeat</keyword>
<dbReference type="PANTHER" id="PTHR24198">
    <property type="entry name" value="ANKYRIN REPEAT AND PROTEIN KINASE DOMAIN-CONTAINING PROTEIN"/>
    <property type="match status" value="1"/>
</dbReference>
<comment type="caution">
    <text evidence="4">The sequence shown here is derived from an EMBL/GenBank/DDBJ whole genome shotgun (WGS) entry which is preliminary data.</text>
</comment>
<dbReference type="InterPro" id="IPR036770">
    <property type="entry name" value="Ankyrin_rpt-contain_sf"/>
</dbReference>
<accession>A0A7J7J367</accession>
<sequence>MEPIKVSSTDVKLKSVYRHPKGYPLEGDLFLQAVRAGKFRLVTQILKVNTEVNVNQRDAQHLTPLLIAVQHQNYEKRNNLVKILLEHGADVNSTDQQGLSPLMHACQSSDRVDTIRTLIKQPACSVNLKDAAGRTAVNWAASVDNWRAVRVIVNSKFTRNTVDICNKDNRGLSPLETAIENGYAETCRVLLQEGKVDTLKLSSHYKAKLESLSKSFPEMFSESDIINSNEIIDIESPRLHTKLHPVSQAKPVLTPIEGELSYPHKFPKLPAISNDDTTH</sequence>
<evidence type="ECO:0000256" key="2">
    <source>
        <dbReference type="ARBA" id="ARBA00023043"/>
    </source>
</evidence>
<feature type="repeat" description="ANK" evidence="3">
    <location>
        <begin position="60"/>
        <end position="96"/>
    </location>
</feature>
<dbReference type="PROSITE" id="PS50088">
    <property type="entry name" value="ANK_REPEAT"/>
    <property type="match status" value="1"/>
</dbReference>
<dbReference type="PANTHER" id="PTHR24198:SF165">
    <property type="entry name" value="ANKYRIN REPEAT-CONTAINING PROTEIN-RELATED"/>
    <property type="match status" value="1"/>
</dbReference>
<evidence type="ECO:0000313" key="4">
    <source>
        <dbReference type="EMBL" id="KAF6020096.1"/>
    </source>
</evidence>
<evidence type="ECO:0000256" key="1">
    <source>
        <dbReference type="ARBA" id="ARBA00022737"/>
    </source>
</evidence>
<dbReference type="InterPro" id="IPR002110">
    <property type="entry name" value="Ankyrin_rpt"/>
</dbReference>
<dbReference type="Pfam" id="PF12796">
    <property type="entry name" value="Ank_2"/>
    <property type="match status" value="1"/>
</dbReference>
<name>A0A7J7J367_BUGNE</name>
<protein>
    <submittedName>
        <fullName evidence="4">Uncharacterized protein</fullName>
    </submittedName>
</protein>
<organism evidence="4 5">
    <name type="scientific">Bugula neritina</name>
    <name type="common">Brown bryozoan</name>
    <name type="synonym">Sertularia neritina</name>
    <dbReference type="NCBI Taxonomy" id="10212"/>
    <lineage>
        <taxon>Eukaryota</taxon>
        <taxon>Metazoa</taxon>
        <taxon>Spiralia</taxon>
        <taxon>Lophotrochozoa</taxon>
        <taxon>Bryozoa</taxon>
        <taxon>Gymnolaemata</taxon>
        <taxon>Cheilostomatida</taxon>
        <taxon>Flustrina</taxon>
        <taxon>Buguloidea</taxon>
        <taxon>Bugulidae</taxon>
        <taxon>Bugula</taxon>
    </lineage>
</organism>
<dbReference type="SUPFAM" id="SSF48403">
    <property type="entry name" value="Ankyrin repeat"/>
    <property type="match status" value="1"/>
</dbReference>
<gene>
    <name evidence="4" type="ORF">EB796_021593</name>
</gene>
<keyword evidence="5" id="KW-1185">Reference proteome</keyword>
<proteinExistence type="predicted"/>